<evidence type="ECO:0000259" key="5">
    <source>
        <dbReference type="Pfam" id="PF01494"/>
    </source>
</evidence>
<dbReference type="AlphaFoldDB" id="A0AAV9N0T4"/>
<dbReference type="InterPro" id="IPR050641">
    <property type="entry name" value="RIFMO-like"/>
</dbReference>
<dbReference type="InterPro" id="IPR012941">
    <property type="entry name" value="Phe_hydrox_C_dim_dom"/>
</dbReference>
<dbReference type="SUPFAM" id="SSF54373">
    <property type="entry name" value="FAD-linked reductases, C-terminal domain"/>
    <property type="match status" value="1"/>
</dbReference>
<dbReference type="Pfam" id="PF01494">
    <property type="entry name" value="FAD_binding_3"/>
    <property type="match status" value="1"/>
</dbReference>
<evidence type="ECO:0000256" key="1">
    <source>
        <dbReference type="ARBA" id="ARBA00007801"/>
    </source>
</evidence>
<dbReference type="RefSeq" id="XP_064702196.1">
    <property type="nucleotide sequence ID" value="XM_064850927.1"/>
</dbReference>
<organism evidence="7 8">
    <name type="scientific">Exophiala bonariae</name>
    <dbReference type="NCBI Taxonomy" id="1690606"/>
    <lineage>
        <taxon>Eukaryota</taxon>
        <taxon>Fungi</taxon>
        <taxon>Dikarya</taxon>
        <taxon>Ascomycota</taxon>
        <taxon>Pezizomycotina</taxon>
        <taxon>Eurotiomycetes</taxon>
        <taxon>Chaetothyriomycetidae</taxon>
        <taxon>Chaetothyriales</taxon>
        <taxon>Herpotrichiellaceae</taxon>
        <taxon>Exophiala</taxon>
    </lineage>
</organism>
<gene>
    <name evidence="7" type="ORF">LTR84_007374</name>
</gene>
<evidence type="ECO:0000259" key="6">
    <source>
        <dbReference type="Pfam" id="PF07976"/>
    </source>
</evidence>
<dbReference type="GO" id="GO:0071949">
    <property type="term" value="F:FAD binding"/>
    <property type="evidence" value="ECO:0007669"/>
    <property type="project" value="InterPro"/>
</dbReference>
<dbReference type="SUPFAM" id="SSF52833">
    <property type="entry name" value="Thioredoxin-like"/>
    <property type="match status" value="1"/>
</dbReference>
<dbReference type="InterPro" id="IPR002938">
    <property type="entry name" value="FAD-bd"/>
</dbReference>
<sequence>MSPAANNEGFMVNGDHQVTNGVDTEAITIVGAGPAGLMLGSNLSMYGIKAKILDDRDDKTSTGRADGLQPKTIETFRQLRLADSLLRKGVKIYDICFWSSTSMKSLHRTGREIHYPAQLDVKDPFILLVHQGMVEDIFIEDMRERGVEVTRSSPLLKYTADSLKSSIDVHFEDKKSGSVRSFKTRYLVGCDGAHSNVRKSIPGAQMVGESSNSKWGVLDGVIETDFPDLWSKVVIHSEQAGTVLCIPRERNMTRLYIELDRDLPDSVPAEATQEYVMKKAQDIMAPYSVTWTNVEWFSVYKVGQRVASTFTDCNERVFITGDAGHTHSPKAAQGMNTSMHDTFNLSWKLNLAIRGLAGTALLATYQQERRKIAQDLINFDFEHAAAFTGGDSKALADNFATNVGFISGVGVHYTPNIITVPEKAPRGILRAGELVAPAKVTRYIDANPVDIQLDIPMLGQFRIYFFVPDIHVASEFLQNVCGYINSADSMIGRSTTAAAKSYATINLPPVEADNFLQPGRYTAASRLFTFATVTAMPKTAIEISDLPQLLQQSKWTFYLDDIKDRVSGVGCTEKWLGSLNDQEVAIVNVRPDGYVGSVGRFNLQGAGRTACEWLDTYYGGFLTS</sequence>
<dbReference type="GeneID" id="89975540"/>
<accession>A0AAV9N0T4</accession>
<name>A0AAV9N0T4_9EURO</name>
<protein>
    <recommendedName>
        <fullName evidence="9">FAD-binding domain-containing protein</fullName>
    </recommendedName>
</protein>
<dbReference type="Pfam" id="PF07976">
    <property type="entry name" value="Phe_hydrox_dim"/>
    <property type="match status" value="1"/>
</dbReference>
<dbReference type="InterPro" id="IPR036249">
    <property type="entry name" value="Thioredoxin-like_sf"/>
</dbReference>
<dbReference type="Gene3D" id="3.30.9.10">
    <property type="entry name" value="D-Amino Acid Oxidase, subunit A, domain 2"/>
    <property type="match status" value="1"/>
</dbReference>
<evidence type="ECO:0000256" key="2">
    <source>
        <dbReference type="ARBA" id="ARBA00022630"/>
    </source>
</evidence>
<evidence type="ECO:0000256" key="4">
    <source>
        <dbReference type="ARBA" id="ARBA00023002"/>
    </source>
</evidence>
<dbReference type="EMBL" id="JAVRRD010000029">
    <property type="protein sequence ID" value="KAK5046613.1"/>
    <property type="molecule type" value="Genomic_DNA"/>
</dbReference>
<dbReference type="CDD" id="cd02979">
    <property type="entry name" value="PHOX_C"/>
    <property type="match status" value="1"/>
</dbReference>
<dbReference type="SUPFAM" id="SSF51905">
    <property type="entry name" value="FAD/NAD(P)-binding domain"/>
    <property type="match status" value="1"/>
</dbReference>
<comment type="caution">
    <text evidence="7">The sequence shown here is derived from an EMBL/GenBank/DDBJ whole genome shotgun (WGS) entry which is preliminary data.</text>
</comment>
<dbReference type="InterPro" id="IPR036188">
    <property type="entry name" value="FAD/NAD-bd_sf"/>
</dbReference>
<reference evidence="7 8" key="1">
    <citation type="submission" date="2023-08" db="EMBL/GenBank/DDBJ databases">
        <title>Black Yeasts Isolated from many extreme environments.</title>
        <authorList>
            <person name="Coleine C."/>
            <person name="Stajich J.E."/>
            <person name="Selbmann L."/>
        </authorList>
    </citation>
    <scope>NUCLEOTIDE SEQUENCE [LARGE SCALE GENOMIC DNA]</scope>
    <source>
        <strain evidence="7 8">CCFEE 5792</strain>
    </source>
</reference>
<dbReference type="InterPro" id="IPR038220">
    <property type="entry name" value="PHOX_C_sf"/>
</dbReference>
<evidence type="ECO:0000256" key="3">
    <source>
        <dbReference type="ARBA" id="ARBA00022827"/>
    </source>
</evidence>
<dbReference type="Gene3D" id="3.50.50.60">
    <property type="entry name" value="FAD/NAD(P)-binding domain"/>
    <property type="match status" value="1"/>
</dbReference>
<evidence type="ECO:0008006" key="9">
    <source>
        <dbReference type="Google" id="ProtNLM"/>
    </source>
</evidence>
<keyword evidence="2" id="KW-0285">Flavoprotein</keyword>
<keyword evidence="4" id="KW-0560">Oxidoreductase</keyword>
<feature type="domain" description="Phenol hydroxylase-like C-terminal dimerisation" evidence="6">
    <location>
        <begin position="411"/>
        <end position="623"/>
    </location>
</feature>
<dbReference type="PANTHER" id="PTHR43004:SF4">
    <property type="entry name" value="FAD-BINDING DOMAIN-CONTAINING PROTEIN"/>
    <property type="match status" value="1"/>
</dbReference>
<evidence type="ECO:0000313" key="7">
    <source>
        <dbReference type="EMBL" id="KAK5046613.1"/>
    </source>
</evidence>
<dbReference type="GO" id="GO:0016709">
    <property type="term" value="F:oxidoreductase activity, acting on paired donors, with incorporation or reduction of molecular oxygen, NAD(P)H as one donor, and incorporation of one atom of oxygen"/>
    <property type="evidence" value="ECO:0007669"/>
    <property type="project" value="UniProtKB-ARBA"/>
</dbReference>
<dbReference type="PANTHER" id="PTHR43004">
    <property type="entry name" value="TRK SYSTEM POTASSIUM UPTAKE PROTEIN"/>
    <property type="match status" value="1"/>
</dbReference>
<dbReference type="Gene3D" id="3.40.30.20">
    <property type="match status" value="1"/>
</dbReference>
<proteinExistence type="inferred from homology"/>
<evidence type="ECO:0000313" key="8">
    <source>
        <dbReference type="Proteomes" id="UP001358417"/>
    </source>
</evidence>
<feature type="domain" description="FAD-binding" evidence="5">
    <location>
        <begin position="26"/>
        <end position="379"/>
    </location>
</feature>
<comment type="similarity">
    <text evidence="1">Belongs to the PheA/TfdB FAD monooxygenase family.</text>
</comment>
<keyword evidence="8" id="KW-1185">Reference proteome</keyword>
<keyword evidence="3" id="KW-0274">FAD</keyword>
<dbReference type="PRINTS" id="PR00420">
    <property type="entry name" value="RNGMNOXGNASE"/>
</dbReference>
<dbReference type="Proteomes" id="UP001358417">
    <property type="component" value="Unassembled WGS sequence"/>
</dbReference>